<keyword evidence="2" id="KW-1185">Reference proteome</keyword>
<dbReference type="EMBL" id="JARK01001623">
    <property type="protein sequence ID" value="EYB85997.1"/>
    <property type="molecule type" value="Genomic_DNA"/>
</dbReference>
<dbReference type="AlphaFoldDB" id="A0A016S6P1"/>
<name>A0A016S6P1_9BILA</name>
<dbReference type="Proteomes" id="UP000024635">
    <property type="component" value="Unassembled WGS sequence"/>
</dbReference>
<accession>A0A016S6P1</accession>
<evidence type="ECO:0000313" key="2">
    <source>
        <dbReference type="Proteomes" id="UP000024635"/>
    </source>
</evidence>
<organism evidence="1 2">
    <name type="scientific">Ancylostoma ceylanicum</name>
    <dbReference type="NCBI Taxonomy" id="53326"/>
    <lineage>
        <taxon>Eukaryota</taxon>
        <taxon>Metazoa</taxon>
        <taxon>Ecdysozoa</taxon>
        <taxon>Nematoda</taxon>
        <taxon>Chromadorea</taxon>
        <taxon>Rhabditida</taxon>
        <taxon>Rhabditina</taxon>
        <taxon>Rhabditomorpha</taxon>
        <taxon>Strongyloidea</taxon>
        <taxon>Ancylostomatidae</taxon>
        <taxon>Ancylostomatinae</taxon>
        <taxon>Ancylostoma</taxon>
    </lineage>
</organism>
<proteinExistence type="predicted"/>
<sequence length="102" mass="11893">MEQLLHKELTENHLPVKLLQNQLRLRVDSGRTLLEREDPSGIRNPHPLQLIASFRVQEVAMLRRCFATDLTRFDMSYAVPDLLGRNRCGWTCQESRCTCQNL</sequence>
<gene>
    <name evidence="1" type="primary">Acey_s0287.g1457</name>
    <name evidence="1" type="ORF">Y032_0287g1457</name>
</gene>
<comment type="caution">
    <text evidence="1">The sequence shown here is derived from an EMBL/GenBank/DDBJ whole genome shotgun (WGS) entry which is preliminary data.</text>
</comment>
<reference evidence="2" key="1">
    <citation type="journal article" date="2015" name="Nat. Genet.">
        <title>The genome and transcriptome of the zoonotic hookworm Ancylostoma ceylanicum identify infection-specific gene families.</title>
        <authorList>
            <person name="Schwarz E.M."/>
            <person name="Hu Y."/>
            <person name="Antoshechkin I."/>
            <person name="Miller M.M."/>
            <person name="Sternberg P.W."/>
            <person name="Aroian R.V."/>
        </authorList>
    </citation>
    <scope>NUCLEOTIDE SEQUENCE</scope>
    <source>
        <strain evidence="2">HY135</strain>
    </source>
</reference>
<evidence type="ECO:0000313" key="1">
    <source>
        <dbReference type="EMBL" id="EYB85997.1"/>
    </source>
</evidence>
<protein>
    <submittedName>
        <fullName evidence="1">Uncharacterized protein</fullName>
    </submittedName>
</protein>